<keyword evidence="3" id="KW-1185">Reference proteome</keyword>
<evidence type="ECO:0000256" key="1">
    <source>
        <dbReference type="SAM" id="MobiDB-lite"/>
    </source>
</evidence>
<feature type="compositionally biased region" description="Low complexity" evidence="1">
    <location>
        <begin position="193"/>
        <end position="215"/>
    </location>
</feature>
<accession>A0A4Z2GCA9</accession>
<feature type="region of interest" description="Disordered" evidence="1">
    <location>
        <begin position="128"/>
        <end position="252"/>
    </location>
</feature>
<dbReference type="AlphaFoldDB" id="A0A4Z2GCA9"/>
<feature type="compositionally biased region" description="Polar residues" evidence="1">
    <location>
        <begin position="144"/>
        <end position="153"/>
    </location>
</feature>
<evidence type="ECO:0000313" key="3">
    <source>
        <dbReference type="Proteomes" id="UP000314294"/>
    </source>
</evidence>
<comment type="caution">
    <text evidence="2">The sequence shown here is derived from an EMBL/GenBank/DDBJ whole genome shotgun (WGS) entry which is preliminary data.</text>
</comment>
<dbReference type="Proteomes" id="UP000314294">
    <property type="component" value="Unassembled WGS sequence"/>
</dbReference>
<sequence length="252" mass="26510">MVEGRGGLGSLAQRGLISGATWIITSKRQNHRLCVVRRHDYSRARVSSPRLTLTPSGDLGVPDEYPEHRALPLNLLQNTHGFRDHRQQDHNPCLPSVFSCVVLAKRPIAAKLKGANRVSFYFLSPGLQKPTARQADPPRRSHSGRINQKNNLNLHLGVLGGGGGGGGGAGDVDLVPPPSTPQWRDSDSGTSLAGEGPPGARRAGAAASGAAARRSLSQQGASRCRGAPRGHAVRDPTGGPGVLNRSGSASYR</sequence>
<evidence type="ECO:0000313" key="2">
    <source>
        <dbReference type="EMBL" id="TNN50755.1"/>
    </source>
</evidence>
<organism evidence="2 3">
    <name type="scientific">Liparis tanakae</name>
    <name type="common">Tanaka's snailfish</name>
    <dbReference type="NCBI Taxonomy" id="230148"/>
    <lineage>
        <taxon>Eukaryota</taxon>
        <taxon>Metazoa</taxon>
        <taxon>Chordata</taxon>
        <taxon>Craniata</taxon>
        <taxon>Vertebrata</taxon>
        <taxon>Euteleostomi</taxon>
        <taxon>Actinopterygii</taxon>
        <taxon>Neopterygii</taxon>
        <taxon>Teleostei</taxon>
        <taxon>Neoteleostei</taxon>
        <taxon>Acanthomorphata</taxon>
        <taxon>Eupercaria</taxon>
        <taxon>Perciformes</taxon>
        <taxon>Cottioidei</taxon>
        <taxon>Cottales</taxon>
        <taxon>Liparidae</taxon>
        <taxon>Liparis</taxon>
    </lineage>
</organism>
<protein>
    <submittedName>
        <fullName evidence="2">Uncharacterized protein</fullName>
    </submittedName>
</protein>
<name>A0A4Z2GCA9_9TELE</name>
<gene>
    <name evidence="2" type="ORF">EYF80_039076</name>
</gene>
<proteinExistence type="predicted"/>
<reference evidence="2 3" key="1">
    <citation type="submission" date="2019-03" db="EMBL/GenBank/DDBJ databases">
        <title>First draft genome of Liparis tanakae, snailfish: a comprehensive survey of snailfish specific genes.</title>
        <authorList>
            <person name="Kim W."/>
            <person name="Song I."/>
            <person name="Jeong J.-H."/>
            <person name="Kim D."/>
            <person name="Kim S."/>
            <person name="Ryu S."/>
            <person name="Song J.Y."/>
            <person name="Lee S.K."/>
        </authorList>
    </citation>
    <scope>NUCLEOTIDE SEQUENCE [LARGE SCALE GENOMIC DNA]</scope>
    <source>
        <tissue evidence="2">Muscle</tissue>
    </source>
</reference>
<feature type="compositionally biased region" description="Gly residues" evidence="1">
    <location>
        <begin position="158"/>
        <end position="170"/>
    </location>
</feature>
<dbReference type="EMBL" id="SRLO01000607">
    <property type="protein sequence ID" value="TNN50755.1"/>
    <property type="molecule type" value="Genomic_DNA"/>
</dbReference>